<proteinExistence type="predicted"/>
<protein>
    <submittedName>
        <fullName evidence="3">Flagellar hook-length control protein FliK</fullName>
    </submittedName>
</protein>
<keyword evidence="3" id="KW-0282">Flagellum</keyword>
<feature type="compositionally biased region" description="Basic and acidic residues" evidence="1">
    <location>
        <begin position="465"/>
        <end position="482"/>
    </location>
</feature>
<dbReference type="RefSeq" id="WP_001916687.1">
    <property type="nucleotide sequence ID" value="NZ_CP053392.1"/>
</dbReference>
<reference evidence="3 4" key="1">
    <citation type="submission" date="2020-05" db="EMBL/GenBank/DDBJ databases">
        <title>Proteome, Transcriptome, Methylome of different strains of Helicobacter pylori.</title>
        <authorList>
            <person name="Butenko I."/>
            <person name="Fedorov D."/>
            <person name="Babenko V."/>
            <person name="Manolov A."/>
            <person name="Boldyreva D."/>
            <person name="Klimina K."/>
            <person name="Veselovski V."/>
            <person name="Malahova M."/>
            <person name="Semashko T."/>
            <person name="Semenov I."/>
            <person name="Govorun V."/>
        </authorList>
    </citation>
    <scope>NUCLEOTIDE SEQUENCE [LARGE SCALE GENOMIC DNA]</scope>
    <source>
        <strain evidence="3 4">HPY</strain>
    </source>
</reference>
<dbReference type="Gene3D" id="3.30.750.140">
    <property type="match status" value="1"/>
</dbReference>
<feature type="compositionally biased region" description="Polar residues" evidence="1">
    <location>
        <begin position="134"/>
        <end position="168"/>
    </location>
</feature>
<feature type="compositionally biased region" description="Basic and acidic residues" evidence="1">
    <location>
        <begin position="105"/>
        <end position="114"/>
    </location>
</feature>
<keyword evidence="3" id="KW-0969">Cilium</keyword>
<evidence type="ECO:0000259" key="2">
    <source>
        <dbReference type="Pfam" id="PF02120"/>
    </source>
</evidence>
<feature type="compositionally biased region" description="Basic and acidic residues" evidence="1">
    <location>
        <begin position="20"/>
        <end position="36"/>
    </location>
</feature>
<feature type="compositionally biased region" description="Basic and acidic residues" evidence="1">
    <location>
        <begin position="243"/>
        <end position="265"/>
    </location>
</feature>
<organism evidence="3 4">
    <name type="scientific">Helicobacter pylori</name>
    <name type="common">Campylobacter pylori</name>
    <dbReference type="NCBI Taxonomy" id="210"/>
    <lineage>
        <taxon>Bacteria</taxon>
        <taxon>Pseudomonadati</taxon>
        <taxon>Campylobacterota</taxon>
        <taxon>Epsilonproteobacteria</taxon>
        <taxon>Campylobacterales</taxon>
        <taxon>Helicobacteraceae</taxon>
        <taxon>Helicobacter</taxon>
    </lineage>
</organism>
<dbReference type="Proteomes" id="UP000502945">
    <property type="component" value="Chromosome"/>
</dbReference>
<dbReference type="InterPro" id="IPR021136">
    <property type="entry name" value="Flagellar_hook_control-like_C"/>
</dbReference>
<dbReference type="Pfam" id="PF02120">
    <property type="entry name" value="Flg_hook"/>
    <property type="match status" value="1"/>
</dbReference>
<dbReference type="InterPro" id="IPR038610">
    <property type="entry name" value="FliK-like_C_sf"/>
</dbReference>
<sequence length="513" mass="56915">MPSPVNPIHTNANALNGGAKNEDTKNAPKSASKDFSKILNQKISKDKTASKENPNALKATPQNALKDKLEKTPTLPYQHAKDLAKDQQAPTLKDWLNPKTTAPHETQHETHETNETNPKPPNETLNKNEKKPNGVTSNAHQINLPSKNPITPTNRTNNAIKNPTTPTHNAKDPKTLKDIQTLSQKHDLNASNIQVVAPLEKKETPLKASDHLALKTTQTPINNTLAKNDAKNTANLSSVLQSLEKKDPHNKEHATPPNNEKKTPPLKEALQMNAIKRDKTLSKKKPEKTQTKTQTTAPSITPENAPKIPLKTPPLMPLIGANPPPNDNIPTPLEKEETTKEASDNKEKTKETNSSAQNAQNAQASDKTSENKSTAPKETIKHFTQQLKQEIQEYKPPMSRISMDLFPKELGKVEVIIQKVGKNLKVSVISHNNSLQTFLDNQQDLKNSLNALGFDGVDLSFSQDSSKEQEKEPFKEPFKEQELTPLKENALKSYQENTDNENQETSMQITLYA</sequence>
<keyword evidence="3" id="KW-0966">Cell projection</keyword>
<feature type="compositionally biased region" description="Low complexity" evidence="1">
    <location>
        <begin position="353"/>
        <end position="365"/>
    </location>
</feature>
<feature type="region of interest" description="Disordered" evidence="1">
    <location>
        <begin position="463"/>
        <end position="513"/>
    </location>
</feature>
<evidence type="ECO:0000313" key="4">
    <source>
        <dbReference type="Proteomes" id="UP000502945"/>
    </source>
</evidence>
<feature type="region of interest" description="Disordered" evidence="1">
    <location>
        <begin position="241"/>
        <end position="377"/>
    </location>
</feature>
<dbReference type="EMBL" id="CP053396">
    <property type="protein sequence ID" value="QJW43788.1"/>
    <property type="molecule type" value="Genomic_DNA"/>
</dbReference>
<feature type="compositionally biased region" description="Basic and acidic residues" evidence="1">
    <location>
        <begin position="333"/>
        <end position="351"/>
    </location>
</feature>
<gene>
    <name evidence="3" type="ORF">HK440_05135</name>
</gene>
<feature type="region of interest" description="Disordered" evidence="1">
    <location>
        <begin position="1"/>
        <end position="174"/>
    </location>
</feature>
<evidence type="ECO:0000256" key="1">
    <source>
        <dbReference type="SAM" id="MobiDB-lite"/>
    </source>
</evidence>
<name>A0AAE7AR98_HELPX</name>
<evidence type="ECO:0000313" key="3">
    <source>
        <dbReference type="EMBL" id="QJW43788.1"/>
    </source>
</evidence>
<accession>A0AAE7AR98</accession>
<feature type="domain" description="Flagellar hook-length control protein-like C-terminal" evidence="2">
    <location>
        <begin position="388"/>
        <end position="469"/>
    </location>
</feature>
<dbReference type="AlphaFoldDB" id="A0AAE7AR98"/>
<feature type="compositionally biased region" description="Pro residues" evidence="1">
    <location>
        <begin position="311"/>
        <end position="327"/>
    </location>
</feature>
<feature type="compositionally biased region" description="Polar residues" evidence="1">
    <location>
        <begin position="503"/>
        <end position="513"/>
    </location>
</feature>